<dbReference type="Gene3D" id="1.10.8.260">
    <property type="entry name" value="HI0933 insert domain-like"/>
    <property type="match status" value="1"/>
</dbReference>
<dbReference type="InterPro" id="IPR057661">
    <property type="entry name" value="RsdA/BaiN/AoA(So)_Rossmann"/>
</dbReference>
<dbReference type="SUPFAM" id="SSF160996">
    <property type="entry name" value="HI0933 insert domain-like"/>
    <property type="match status" value="1"/>
</dbReference>
<comment type="caution">
    <text evidence="7">The sequence shown here is derived from an EMBL/GenBank/DDBJ whole genome shotgun (WGS) entry which is preliminary data.</text>
</comment>
<dbReference type="Gene3D" id="2.40.30.10">
    <property type="entry name" value="Translation factors"/>
    <property type="match status" value="1"/>
</dbReference>
<dbReference type="NCBIfam" id="TIGR00275">
    <property type="entry name" value="aminoacetone oxidase family FAD-binding enzyme"/>
    <property type="match status" value="1"/>
</dbReference>
<feature type="compositionally biased region" description="Pro residues" evidence="4">
    <location>
        <begin position="34"/>
        <end position="44"/>
    </location>
</feature>
<feature type="compositionally biased region" description="Low complexity" evidence="4">
    <location>
        <begin position="9"/>
        <end position="25"/>
    </location>
</feature>
<evidence type="ECO:0000256" key="4">
    <source>
        <dbReference type="SAM" id="MobiDB-lite"/>
    </source>
</evidence>
<organism evidence="7 8">
    <name type="scientific">Pseudaquabacterium rugosum</name>
    <dbReference type="NCBI Taxonomy" id="2984194"/>
    <lineage>
        <taxon>Bacteria</taxon>
        <taxon>Pseudomonadati</taxon>
        <taxon>Pseudomonadota</taxon>
        <taxon>Betaproteobacteria</taxon>
        <taxon>Burkholderiales</taxon>
        <taxon>Sphaerotilaceae</taxon>
        <taxon>Pseudaquabacterium</taxon>
    </lineage>
</organism>
<dbReference type="EMBL" id="JBBUTF010000023">
    <property type="protein sequence ID" value="MEK8028354.1"/>
    <property type="molecule type" value="Genomic_DNA"/>
</dbReference>
<feature type="region of interest" description="Disordered" evidence="4">
    <location>
        <begin position="1"/>
        <end position="51"/>
    </location>
</feature>
<dbReference type="Gene3D" id="3.50.50.60">
    <property type="entry name" value="FAD/NAD(P)-binding domain"/>
    <property type="match status" value="1"/>
</dbReference>
<dbReference type="SUPFAM" id="SSF51905">
    <property type="entry name" value="FAD/NAD(P)-binding domain"/>
    <property type="match status" value="1"/>
</dbReference>
<evidence type="ECO:0000256" key="1">
    <source>
        <dbReference type="ARBA" id="ARBA00001974"/>
    </source>
</evidence>
<proteinExistence type="predicted"/>
<keyword evidence="3" id="KW-0274">FAD</keyword>
<feature type="domain" description="RsdA/BaiN/AoA(So)-like Rossmann fold-like" evidence="5">
    <location>
        <begin position="60"/>
        <end position="470"/>
    </location>
</feature>
<keyword evidence="8" id="KW-1185">Reference proteome</keyword>
<evidence type="ECO:0000313" key="7">
    <source>
        <dbReference type="EMBL" id="MEK8028354.1"/>
    </source>
</evidence>
<dbReference type="Pfam" id="PF22780">
    <property type="entry name" value="HI0933_like_1st"/>
    <property type="match status" value="1"/>
</dbReference>
<evidence type="ECO:0000256" key="2">
    <source>
        <dbReference type="ARBA" id="ARBA00022630"/>
    </source>
</evidence>
<evidence type="ECO:0000259" key="5">
    <source>
        <dbReference type="Pfam" id="PF03486"/>
    </source>
</evidence>
<reference evidence="7 8" key="1">
    <citation type="submission" date="2024-04" db="EMBL/GenBank/DDBJ databases">
        <title>Novel species of the genus Ideonella isolated from streams.</title>
        <authorList>
            <person name="Lu H."/>
        </authorList>
    </citation>
    <scope>NUCLEOTIDE SEQUENCE [LARGE SCALE GENOMIC DNA]</scope>
    <source>
        <strain evidence="7 8">BYS139W</strain>
    </source>
</reference>
<dbReference type="Pfam" id="PF03486">
    <property type="entry name" value="HI0933_like"/>
    <property type="match status" value="1"/>
</dbReference>
<dbReference type="InterPro" id="IPR023166">
    <property type="entry name" value="BaiN-like_dom_sf"/>
</dbReference>
<dbReference type="InterPro" id="IPR036188">
    <property type="entry name" value="FAD/NAD-bd_sf"/>
</dbReference>
<comment type="cofactor">
    <cofactor evidence="1">
        <name>FAD</name>
        <dbReference type="ChEBI" id="CHEBI:57692"/>
    </cofactor>
</comment>
<dbReference type="InterPro" id="IPR004792">
    <property type="entry name" value="BaiN-like"/>
</dbReference>
<dbReference type="InterPro" id="IPR022460">
    <property type="entry name" value="Flavoprotein_PP4765"/>
</dbReference>
<gene>
    <name evidence="7" type="ORF">AACH11_20535</name>
</gene>
<dbReference type="PANTHER" id="PTHR42887">
    <property type="entry name" value="OS12G0638800 PROTEIN"/>
    <property type="match status" value="1"/>
</dbReference>
<accession>A0ABU9BF20</accession>
<protein>
    <submittedName>
        <fullName evidence="7">TIGR03862 family flavoprotein</fullName>
    </submittedName>
</protein>
<keyword evidence="2" id="KW-0285">Flavoprotein</keyword>
<sequence>MTNPTLPSAADGAPAPADTPVATRADTGDRGAMPPSPSAPPAGPTPAGADPLATLARPWVAIVGGGPAGLAAAEELLAAGQRVVLFDAMPSLGRKFLLAGKGGLNLTHSEPAAPFTARYAEAADWVGQWLAAPGGDAAALRDWAQGLGIDTFVGSSGRVFPQEMKAAPLLRGWLHRLRAAGLVVQVRQRWSGWLPGDAPTTLRLDTPAGPRVLQPDALVLALGGGSWPQLGSDGAWQPWLAARGVALAPLRAANCGFDLATPWSAHFVERHAGAPLKSVRLRFDQDAAATGAPAFDRAGECVVTASGIEGSLVYAASARVREAIARDGQATIHLDLLPGRDAARLATELGRGRGSRSVSSHLKAQIGLDGVKAALLRERWSAEELTQRLARDPAGLAAELKAWPLVLGAPRPMAEAISSAGGVRREALDATLQLTALPGVACCGEMLDWEAPTGGYLLTAAFASGRVAGRGLAQRLTPGG</sequence>
<name>A0ABU9BF20_9BURK</name>
<evidence type="ECO:0000313" key="8">
    <source>
        <dbReference type="Proteomes" id="UP001368500"/>
    </source>
</evidence>
<dbReference type="Proteomes" id="UP001368500">
    <property type="component" value="Unassembled WGS sequence"/>
</dbReference>
<dbReference type="InterPro" id="IPR055178">
    <property type="entry name" value="RsdA/BaiN/AoA(So)-like_dom"/>
</dbReference>
<evidence type="ECO:0000256" key="3">
    <source>
        <dbReference type="ARBA" id="ARBA00022827"/>
    </source>
</evidence>
<feature type="domain" description="RsdA/BaiN/AoA(So)-like insert" evidence="6">
    <location>
        <begin position="251"/>
        <end position="418"/>
    </location>
</feature>
<dbReference type="NCBIfam" id="TIGR03862">
    <property type="entry name" value="flavo_PP4765"/>
    <property type="match status" value="1"/>
</dbReference>
<dbReference type="PANTHER" id="PTHR42887:SF1">
    <property type="entry name" value="BLR3961 PROTEIN"/>
    <property type="match status" value="1"/>
</dbReference>
<evidence type="ECO:0000259" key="6">
    <source>
        <dbReference type="Pfam" id="PF22780"/>
    </source>
</evidence>